<sequence length="501" mass="54370">MHLGIDFGTTRTVVAVADRGNYPVVDFLDLDHDYHSHFPTVSALVDGKLVHGFAAQTAARSGARLIRSVKRHLADPDLTLESVIDVDGQQIALLHLVTSFFTALREALQQSSTLPEGEPIGAVIVGVPAHAHTAQRLLTLEAFRRAGFEVGAMLNEPSAAGFEYTHRQHRTVTSRRNCVLVYDLGGGTFDASLVSVENADHEVLGSVGINRLGGDDFDLLLADLVLEKAGVREQDLPERALDELVEQCREAKEGLTPQTRRLGVEVGDQMVALDVADFYRASTPLVEQSLQVMEPLVAGLDAAASDLAGLYLVGGSSGLPLVPRVLRERFGRRVRRSPYPGASTAIGLAIAADPEAGYTLTEQLSRGFGVFREGDAGREVRFDAILAPDHRVSVTDEVVVTRRYRAAHNIGWFRFVEYGRLDDAGQPVGDLSPRGELIFPFDPELRRGQDLLQAPVVRLEQGHLVEEVYTVDPHGIITVRVTDLDDGFSVTAQPRAATAAS</sequence>
<dbReference type="OrthoDB" id="9766019at2"/>
<reference evidence="7 8" key="1">
    <citation type="submission" date="2017-02" db="EMBL/GenBank/DDBJ databases">
        <authorList>
            <person name="Peterson S.W."/>
        </authorList>
    </citation>
    <scope>NUCLEOTIDE SEQUENCE [LARGE SCALE GENOMIC DNA]</scope>
    <source>
        <strain evidence="7 8">LSP_Lj1</strain>
    </source>
</reference>
<protein>
    <recommendedName>
        <fullName evidence="9">Chaperone protein DnaK</fullName>
    </recommendedName>
</protein>
<keyword evidence="3 6" id="KW-0067">ATP-binding</keyword>
<dbReference type="Proteomes" id="UP000188342">
    <property type="component" value="Unassembled WGS sequence"/>
</dbReference>
<dbReference type="RefSeq" id="WP_143813977.1">
    <property type="nucleotide sequence ID" value="NZ_FUKQ01000044.1"/>
</dbReference>
<dbReference type="InterPro" id="IPR013126">
    <property type="entry name" value="Hsp_70_fam"/>
</dbReference>
<dbReference type="AlphaFoldDB" id="A0A1R4K3X4"/>
<dbReference type="PANTHER" id="PTHR19375">
    <property type="entry name" value="HEAT SHOCK PROTEIN 70KDA"/>
    <property type="match status" value="1"/>
</dbReference>
<keyword evidence="5" id="KW-0143">Chaperone</keyword>
<evidence type="ECO:0000256" key="2">
    <source>
        <dbReference type="ARBA" id="ARBA00022741"/>
    </source>
</evidence>
<evidence type="ECO:0008006" key="9">
    <source>
        <dbReference type="Google" id="ProtNLM"/>
    </source>
</evidence>
<evidence type="ECO:0000256" key="3">
    <source>
        <dbReference type="ARBA" id="ARBA00022840"/>
    </source>
</evidence>
<dbReference type="InterPro" id="IPR018181">
    <property type="entry name" value="Heat_shock_70_CS"/>
</dbReference>
<dbReference type="SUPFAM" id="SSF53067">
    <property type="entry name" value="Actin-like ATPase domain"/>
    <property type="match status" value="2"/>
</dbReference>
<evidence type="ECO:0000313" key="7">
    <source>
        <dbReference type="EMBL" id="SJN38936.1"/>
    </source>
</evidence>
<keyword evidence="4" id="KW-0346">Stress response</keyword>
<dbReference type="PROSITE" id="PS01036">
    <property type="entry name" value="HSP70_3"/>
    <property type="match status" value="1"/>
</dbReference>
<evidence type="ECO:0000313" key="8">
    <source>
        <dbReference type="Proteomes" id="UP000188342"/>
    </source>
</evidence>
<dbReference type="Gene3D" id="3.90.640.10">
    <property type="entry name" value="Actin, Chain A, domain 4"/>
    <property type="match status" value="1"/>
</dbReference>
<dbReference type="PROSITE" id="PS00329">
    <property type="entry name" value="HSP70_2"/>
    <property type="match status" value="1"/>
</dbReference>
<dbReference type="GO" id="GO:0140662">
    <property type="term" value="F:ATP-dependent protein folding chaperone"/>
    <property type="evidence" value="ECO:0007669"/>
    <property type="project" value="InterPro"/>
</dbReference>
<keyword evidence="8" id="KW-1185">Reference proteome</keyword>
<evidence type="ECO:0000256" key="6">
    <source>
        <dbReference type="RuleBase" id="RU003322"/>
    </source>
</evidence>
<evidence type="ECO:0000256" key="5">
    <source>
        <dbReference type="ARBA" id="ARBA00023186"/>
    </source>
</evidence>
<gene>
    <name evidence="7" type="ORF">FM114_11240</name>
</gene>
<comment type="similarity">
    <text evidence="1 6">Belongs to the heat shock protein 70 family.</text>
</comment>
<proteinExistence type="inferred from homology"/>
<dbReference type="GO" id="GO:0005524">
    <property type="term" value="F:ATP binding"/>
    <property type="evidence" value="ECO:0007669"/>
    <property type="project" value="UniProtKB-KW"/>
</dbReference>
<keyword evidence="2 6" id="KW-0547">Nucleotide-binding</keyword>
<dbReference type="PRINTS" id="PR00301">
    <property type="entry name" value="HEATSHOCK70"/>
</dbReference>
<evidence type="ECO:0000256" key="1">
    <source>
        <dbReference type="ARBA" id="ARBA00007381"/>
    </source>
</evidence>
<organism evidence="7 8">
    <name type="scientific">Luteococcus japonicus LSP_Lj1</name>
    <dbReference type="NCBI Taxonomy" id="1255658"/>
    <lineage>
        <taxon>Bacteria</taxon>
        <taxon>Bacillati</taxon>
        <taxon>Actinomycetota</taxon>
        <taxon>Actinomycetes</taxon>
        <taxon>Propionibacteriales</taxon>
        <taxon>Propionibacteriaceae</taxon>
        <taxon>Luteococcus</taxon>
    </lineage>
</organism>
<evidence type="ECO:0000256" key="4">
    <source>
        <dbReference type="ARBA" id="ARBA00023016"/>
    </source>
</evidence>
<dbReference type="STRING" id="1255658.FM114_11240"/>
<dbReference type="Pfam" id="PF00012">
    <property type="entry name" value="HSP70"/>
    <property type="match status" value="1"/>
</dbReference>
<dbReference type="InterPro" id="IPR043129">
    <property type="entry name" value="ATPase_NBD"/>
</dbReference>
<dbReference type="Gene3D" id="3.30.420.40">
    <property type="match status" value="2"/>
</dbReference>
<accession>A0A1R4K3X4</accession>
<dbReference type="EMBL" id="FUKQ01000044">
    <property type="protein sequence ID" value="SJN38936.1"/>
    <property type="molecule type" value="Genomic_DNA"/>
</dbReference>
<name>A0A1R4K3X4_9ACTN</name>